<organism evidence="4 5">
    <name type="scientific">Actinomadura namibiensis</name>
    <dbReference type="NCBI Taxonomy" id="182080"/>
    <lineage>
        <taxon>Bacteria</taxon>
        <taxon>Bacillati</taxon>
        <taxon>Actinomycetota</taxon>
        <taxon>Actinomycetes</taxon>
        <taxon>Streptosporangiales</taxon>
        <taxon>Thermomonosporaceae</taxon>
        <taxon>Actinomadura</taxon>
    </lineage>
</organism>
<dbReference type="SUPFAM" id="SSF53474">
    <property type="entry name" value="alpha/beta-Hydrolases"/>
    <property type="match status" value="2"/>
</dbReference>
<evidence type="ECO:0000313" key="5">
    <source>
        <dbReference type="Proteomes" id="UP000572680"/>
    </source>
</evidence>
<gene>
    <name evidence="4" type="ORF">HNR61_008301</name>
</gene>
<sequence length="594" mass="62708">MSSKRITLVAAAGVVVCGVGAVSFAAVSEAAGVNGKVYAYGSHARQKLDVFWKTPRKGTQPGLVIVHGGYWDGGSRVDWRSTAKWYAGQGFAVFSIDHRLVTDAPWPAQRNDAVAAMNWIRKHARAFKLDAGRVAVLGSQAGGQIAAQLGTYGTGGSRVRGVVALSPINSPRLAYDGAQTTAASWTRRKVRDQTVLLANCTPTYRDATCGNRYTDADPTAHAGAGDAPMWLVHSRGDVIPSTHSAPLRAALVKAGQRDVKLTTVSGNASGGGILTSAARINILNWLRAHTKPQAGGSSTTGVEAPSALRSVKPRATSLDNGAGAAGSRVRARSAKEVQQRSDLAYGTHARQKLDAFWRPSAAPRPAVIAVHGGWWYEGDKYGMADRARWLADHGYAVFAINYRLNTQAPWSAQRSDVQAAVAWVKSRAALYNVDPRRVVLLGSSAGGHLVSSVGVHGTGTGAVKAVAAVSPVANPYQAYLDGQAPGAGDNRHKLRDTAVLLTRCTPIKSDKSCWNRWVDAVAFNHASAGDAPMLMIHSAGDFVPASHSAGLCGRLTPHHVPCTTRTVEGNSHGLSVLNTPGTADLLLNWLKTRA</sequence>
<keyword evidence="5" id="KW-1185">Reference proteome</keyword>
<dbReference type="EMBL" id="JACJIA010000017">
    <property type="protein sequence ID" value="MBA8956612.1"/>
    <property type="molecule type" value="Genomic_DNA"/>
</dbReference>
<feature type="chain" id="PRO_5031189867" evidence="2">
    <location>
        <begin position="26"/>
        <end position="594"/>
    </location>
</feature>
<dbReference type="GO" id="GO:0016787">
    <property type="term" value="F:hydrolase activity"/>
    <property type="evidence" value="ECO:0007669"/>
    <property type="project" value="UniProtKB-KW"/>
</dbReference>
<comment type="caution">
    <text evidence="4">The sequence shown here is derived from an EMBL/GenBank/DDBJ whole genome shotgun (WGS) entry which is preliminary data.</text>
</comment>
<keyword evidence="1" id="KW-0378">Hydrolase</keyword>
<dbReference type="AlphaFoldDB" id="A0A7W3LYK7"/>
<feature type="domain" description="BD-FAE-like" evidence="3">
    <location>
        <begin position="48"/>
        <end position="153"/>
    </location>
</feature>
<dbReference type="InterPro" id="IPR049492">
    <property type="entry name" value="BD-FAE-like_dom"/>
</dbReference>
<feature type="domain" description="BD-FAE-like" evidence="3">
    <location>
        <begin position="361"/>
        <end position="549"/>
    </location>
</feature>
<feature type="signal peptide" evidence="2">
    <location>
        <begin position="1"/>
        <end position="25"/>
    </location>
</feature>
<evidence type="ECO:0000256" key="1">
    <source>
        <dbReference type="ARBA" id="ARBA00022801"/>
    </source>
</evidence>
<dbReference type="Gene3D" id="3.40.50.1820">
    <property type="entry name" value="alpha/beta hydrolase"/>
    <property type="match status" value="2"/>
</dbReference>
<reference evidence="4 5" key="1">
    <citation type="submission" date="2020-08" db="EMBL/GenBank/DDBJ databases">
        <title>Genomic Encyclopedia of Type Strains, Phase IV (KMG-IV): sequencing the most valuable type-strain genomes for metagenomic binning, comparative biology and taxonomic classification.</title>
        <authorList>
            <person name="Goeker M."/>
        </authorList>
    </citation>
    <scope>NUCLEOTIDE SEQUENCE [LARGE SCALE GENOMIC DNA]</scope>
    <source>
        <strain evidence="4 5">DSM 44197</strain>
    </source>
</reference>
<dbReference type="Proteomes" id="UP000572680">
    <property type="component" value="Unassembled WGS sequence"/>
</dbReference>
<dbReference type="InterPro" id="IPR029058">
    <property type="entry name" value="AB_hydrolase_fold"/>
</dbReference>
<evidence type="ECO:0000313" key="4">
    <source>
        <dbReference type="EMBL" id="MBA8956612.1"/>
    </source>
</evidence>
<dbReference type="PANTHER" id="PTHR48081">
    <property type="entry name" value="AB HYDROLASE SUPERFAMILY PROTEIN C4A8.06C"/>
    <property type="match status" value="1"/>
</dbReference>
<dbReference type="Pfam" id="PF20434">
    <property type="entry name" value="BD-FAE"/>
    <property type="match status" value="2"/>
</dbReference>
<protein>
    <submittedName>
        <fullName evidence="4">Acetyl esterase/lipase</fullName>
    </submittedName>
</protein>
<name>A0A7W3LYK7_ACTNM</name>
<evidence type="ECO:0000256" key="2">
    <source>
        <dbReference type="SAM" id="SignalP"/>
    </source>
</evidence>
<keyword evidence="2" id="KW-0732">Signal</keyword>
<dbReference type="RefSeq" id="WP_182848519.1">
    <property type="nucleotide sequence ID" value="NZ_BAAALP010000019.1"/>
</dbReference>
<dbReference type="InterPro" id="IPR050300">
    <property type="entry name" value="GDXG_lipolytic_enzyme"/>
</dbReference>
<proteinExistence type="predicted"/>
<accession>A0A7W3LYK7</accession>
<evidence type="ECO:0000259" key="3">
    <source>
        <dbReference type="Pfam" id="PF20434"/>
    </source>
</evidence>